<dbReference type="Pfam" id="PF02892">
    <property type="entry name" value="zf-BED"/>
    <property type="match status" value="1"/>
</dbReference>
<dbReference type="GO" id="GO:0008270">
    <property type="term" value="F:zinc ion binding"/>
    <property type="evidence" value="ECO:0007669"/>
    <property type="project" value="UniProtKB-KW"/>
</dbReference>
<evidence type="ECO:0000313" key="7">
    <source>
        <dbReference type="Proteomes" id="UP000288805"/>
    </source>
</evidence>
<evidence type="ECO:0000313" key="6">
    <source>
        <dbReference type="EMBL" id="RVW15476.1"/>
    </source>
</evidence>
<feature type="region of interest" description="Disordered" evidence="4">
    <location>
        <begin position="95"/>
        <end position="131"/>
    </location>
</feature>
<reference evidence="6 7" key="1">
    <citation type="journal article" date="2018" name="PLoS Genet.">
        <title>Population sequencing reveals clonal diversity and ancestral inbreeding in the grapevine cultivar Chardonnay.</title>
        <authorList>
            <person name="Roach M.J."/>
            <person name="Johnson D.L."/>
            <person name="Bohlmann J."/>
            <person name="van Vuuren H.J."/>
            <person name="Jones S.J."/>
            <person name="Pretorius I.S."/>
            <person name="Schmidt S.A."/>
            <person name="Borneman A.R."/>
        </authorList>
    </citation>
    <scope>NUCLEOTIDE SEQUENCE [LARGE SCALE GENOMIC DNA]</scope>
    <source>
        <strain evidence="7">cv. Chardonnay</strain>
        <tissue evidence="6">Leaf</tissue>
    </source>
</reference>
<evidence type="ECO:0000259" key="5">
    <source>
        <dbReference type="Pfam" id="PF02892"/>
    </source>
</evidence>
<dbReference type="PANTHER" id="PTHR46951:SF2">
    <property type="entry name" value="BED-TYPE DOMAIN-CONTAINING PROTEIN"/>
    <property type="match status" value="1"/>
</dbReference>
<dbReference type="InterPro" id="IPR003656">
    <property type="entry name" value="Znf_BED"/>
</dbReference>
<feature type="compositionally biased region" description="Acidic residues" evidence="4">
    <location>
        <begin position="109"/>
        <end position="126"/>
    </location>
</feature>
<evidence type="ECO:0000256" key="3">
    <source>
        <dbReference type="ARBA" id="ARBA00022833"/>
    </source>
</evidence>
<evidence type="ECO:0000256" key="2">
    <source>
        <dbReference type="ARBA" id="ARBA00022771"/>
    </source>
</evidence>
<evidence type="ECO:0000256" key="1">
    <source>
        <dbReference type="ARBA" id="ARBA00022723"/>
    </source>
</evidence>
<dbReference type="GO" id="GO:0003677">
    <property type="term" value="F:DNA binding"/>
    <property type="evidence" value="ECO:0007669"/>
    <property type="project" value="InterPro"/>
</dbReference>
<name>A0A438BWV6_VITVI</name>
<dbReference type="InterPro" id="IPR012337">
    <property type="entry name" value="RNaseH-like_sf"/>
</dbReference>
<sequence length="329" mass="37644">MASGSSIMGRDPCWKYCTPMDGNKNGTVCNYCGLAIKSGEITRFKFHLSHTDPNSNTKKCPNVPPEVKQEIRRLLKEKNKAKAKKAADIEEIRSELQDTMGRRHRHVTDEDDEENLGGDDDDDGNDDVYMYPADMHTDERHAYREALRASKAVEWNRQQEEHFVKGKRKTNPSNPTRQMRKSQSVRYSDPTLPDAPSLYKSSIARQKNMRNFFKGGAIKETMGRLITHCIDLMFEDIGKRTSVGDVITKARKITNFIYNHSWLLAQMRKVCGGDIVRPGATRFATNYIALDSLLKKKANLKKVFIIDEHNLSRTLIGKEVEKLMFDHAF</sequence>
<protein>
    <recommendedName>
        <fullName evidence="5">BED-type domain-containing protein</fullName>
    </recommendedName>
</protein>
<dbReference type="Proteomes" id="UP000288805">
    <property type="component" value="Unassembled WGS sequence"/>
</dbReference>
<dbReference type="PANTHER" id="PTHR46951">
    <property type="entry name" value="BED-TYPE DOMAIN-CONTAINING PROTEIN"/>
    <property type="match status" value="1"/>
</dbReference>
<keyword evidence="1" id="KW-0479">Metal-binding</keyword>
<proteinExistence type="predicted"/>
<comment type="caution">
    <text evidence="6">The sequence shown here is derived from an EMBL/GenBank/DDBJ whole genome shotgun (WGS) entry which is preliminary data.</text>
</comment>
<feature type="region of interest" description="Disordered" evidence="4">
    <location>
        <begin position="158"/>
        <end position="197"/>
    </location>
</feature>
<keyword evidence="3" id="KW-0862">Zinc</keyword>
<accession>A0A438BWV6</accession>
<evidence type="ECO:0000256" key="4">
    <source>
        <dbReference type="SAM" id="MobiDB-lite"/>
    </source>
</evidence>
<feature type="domain" description="BED-type" evidence="5">
    <location>
        <begin position="12"/>
        <end position="50"/>
    </location>
</feature>
<gene>
    <name evidence="6" type="ORF">CK203_096444</name>
</gene>
<dbReference type="AlphaFoldDB" id="A0A438BWV6"/>
<dbReference type="SUPFAM" id="SSF53098">
    <property type="entry name" value="Ribonuclease H-like"/>
    <property type="match status" value="1"/>
</dbReference>
<feature type="compositionally biased region" description="Polar residues" evidence="4">
    <location>
        <begin position="171"/>
        <end position="186"/>
    </location>
</feature>
<keyword evidence="2" id="KW-0863">Zinc-finger</keyword>
<dbReference type="EMBL" id="QGNW01002599">
    <property type="protein sequence ID" value="RVW15476.1"/>
    <property type="molecule type" value="Genomic_DNA"/>
</dbReference>
<organism evidence="6 7">
    <name type="scientific">Vitis vinifera</name>
    <name type="common">Grape</name>
    <dbReference type="NCBI Taxonomy" id="29760"/>
    <lineage>
        <taxon>Eukaryota</taxon>
        <taxon>Viridiplantae</taxon>
        <taxon>Streptophyta</taxon>
        <taxon>Embryophyta</taxon>
        <taxon>Tracheophyta</taxon>
        <taxon>Spermatophyta</taxon>
        <taxon>Magnoliopsida</taxon>
        <taxon>eudicotyledons</taxon>
        <taxon>Gunneridae</taxon>
        <taxon>Pentapetalae</taxon>
        <taxon>rosids</taxon>
        <taxon>Vitales</taxon>
        <taxon>Vitaceae</taxon>
        <taxon>Viteae</taxon>
        <taxon>Vitis</taxon>
    </lineage>
</organism>